<name>A0A344L0X3_9PSEU</name>
<dbReference type="AlphaFoldDB" id="A0A344L0X3"/>
<keyword evidence="1" id="KW-0472">Membrane</keyword>
<proteinExistence type="predicted"/>
<organism evidence="2 3">
    <name type="scientific">Amycolatopsis albispora</name>
    <dbReference type="NCBI Taxonomy" id="1804986"/>
    <lineage>
        <taxon>Bacteria</taxon>
        <taxon>Bacillati</taxon>
        <taxon>Actinomycetota</taxon>
        <taxon>Actinomycetes</taxon>
        <taxon>Pseudonocardiales</taxon>
        <taxon>Pseudonocardiaceae</taxon>
        <taxon>Amycolatopsis</taxon>
    </lineage>
</organism>
<reference evidence="2 3" key="1">
    <citation type="submission" date="2016-04" db="EMBL/GenBank/DDBJ databases">
        <title>Complete genome sequence and analysis of deep-sea sediment isolate, Amycolatopsis sp. WP1.</title>
        <authorList>
            <person name="Wang H."/>
            <person name="Chen S."/>
            <person name="Wu Q."/>
        </authorList>
    </citation>
    <scope>NUCLEOTIDE SEQUENCE [LARGE SCALE GENOMIC DNA]</scope>
    <source>
        <strain evidence="2 3">WP1</strain>
    </source>
</reference>
<dbReference type="EMBL" id="CP015163">
    <property type="protein sequence ID" value="AXB41697.1"/>
    <property type="molecule type" value="Genomic_DNA"/>
</dbReference>
<gene>
    <name evidence="2" type="ORF">A4R43_03500</name>
</gene>
<feature type="transmembrane region" description="Helical" evidence="1">
    <location>
        <begin position="21"/>
        <end position="47"/>
    </location>
</feature>
<evidence type="ECO:0000256" key="1">
    <source>
        <dbReference type="SAM" id="Phobius"/>
    </source>
</evidence>
<keyword evidence="1" id="KW-1133">Transmembrane helix</keyword>
<evidence type="ECO:0000313" key="2">
    <source>
        <dbReference type="EMBL" id="AXB41697.1"/>
    </source>
</evidence>
<dbReference type="Proteomes" id="UP000250434">
    <property type="component" value="Chromosome"/>
</dbReference>
<keyword evidence="1" id="KW-0812">Transmembrane</keyword>
<protein>
    <recommendedName>
        <fullName evidence="4">5-bromo-4-chloroindolyl phosphate hydrolysis protein</fullName>
    </recommendedName>
</protein>
<evidence type="ECO:0008006" key="4">
    <source>
        <dbReference type="Google" id="ProtNLM"/>
    </source>
</evidence>
<dbReference type="RefSeq" id="WP_113690968.1">
    <property type="nucleotide sequence ID" value="NZ_CP015163.1"/>
</dbReference>
<sequence>MIRYLGSTKNLAGCVGGLLGLVLYLTGVVGSVWPLVVAGLYAAGALLAPPEKVHLVPDAAAEAGQLRTELETLVRKVSEQSGRMPPGAVETVRQVAEILDGLFARPQGLRADPDLLHAVTTLARTDLPQSVETYLNLPWWVAAKRLAGQANSAGDELLTQLGLLRGRAEKLAERFYSAELNQQADHTRYLRDREREDSADG</sequence>
<dbReference type="OrthoDB" id="3690694at2"/>
<accession>A0A344L0X3</accession>
<evidence type="ECO:0000313" key="3">
    <source>
        <dbReference type="Proteomes" id="UP000250434"/>
    </source>
</evidence>
<dbReference type="KEGG" id="aab:A4R43_03500"/>
<keyword evidence="3" id="KW-1185">Reference proteome</keyword>